<evidence type="ECO:0000313" key="2">
    <source>
        <dbReference type="Proteomes" id="UP001349343"/>
    </source>
</evidence>
<keyword evidence="2" id="KW-1185">Reference proteome</keyword>
<dbReference type="EMBL" id="OR769222">
    <property type="protein sequence ID" value="WQJ53066.1"/>
    <property type="molecule type" value="Genomic_DNA"/>
</dbReference>
<proteinExistence type="predicted"/>
<evidence type="ECO:0008006" key="3">
    <source>
        <dbReference type="Google" id="ProtNLM"/>
    </source>
</evidence>
<protein>
    <recommendedName>
        <fullName evidence="3">PRC-barrel domain-containing protein</fullName>
    </recommendedName>
</protein>
<sequence>MQPIQQPSVRNYNNVGTRNNGFQYRIMPLSFNLQQRGNSTNRCIVTRCIFNIGDTVSGTCIYDNKIHTGKVVNIVFDMEDDPLSLYIMDLSTRMVLPVKADTAKILSQKLVENYSFDKSISKLKNKSLK</sequence>
<accession>A0ABZ0Z313</accession>
<evidence type="ECO:0000313" key="1">
    <source>
        <dbReference type="EMBL" id="WQJ53066.1"/>
    </source>
</evidence>
<name>A0ABZ0Z313_9CAUD</name>
<dbReference type="Proteomes" id="UP001349343">
    <property type="component" value="Segment"/>
</dbReference>
<organism evidence="1 2">
    <name type="scientific">phage Lak_Megaphage_RVC_JS4_GC31</name>
    <dbReference type="NCBI Taxonomy" id="3109228"/>
    <lineage>
        <taxon>Viruses</taxon>
        <taxon>Duplodnaviria</taxon>
        <taxon>Heunggongvirae</taxon>
        <taxon>Uroviricota</taxon>
        <taxon>Caudoviricetes</taxon>
        <taxon>Caudoviricetes code 15 clade</taxon>
    </lineage>
</organism>
<reference evidence="1 2" key="1">
    <citation type="submission" date="2023-11" db="EMBL/GenBank/DDBJ databases">
        <authorList>
            <person name="Cook R."/>
            <person name="Crisci M."/>
            <person name="Pye H."/>
            <person name="Adriaenssens E."/>
            <person name="Santini J."/>
        </authorList>
    </citation>
    <scope>NUCLEOTIDE SEQUENCE [LARGE SCALE GENOMIC DNA]</scope>
    <source>
        <strain evidence="1">Lak_Megaphage_RVC_JS4_GC31</strain>
    </source>
</reference>